<keyword evidence="1" id="KW-0175">Coiled coil</keyword>
<dbReference type="InterPro" id="IPR008756">
    <property type="entry name" value="Peptidase_M56"/>
</dbReference>
<proteinExistence type="predicted"/>
<comment type="caution">
    <text evidence="5">The sequence shown here is derived from an EMBL/GenBank/DDBJ whole genome shotgun (WGS) entry which is preliminary data.</text>
</comment>
<protein>
    <recommendedName>
        <fullName evidence="4">Peptidase M56 domain-containing protein</fullName>
    </recommendedName>
</protein>
<evidence type="ECO:0000259" key="4">
    <source>
        <dbReference type="Pfam" id="PF05569"/>
    </source>
</evidence>
<dbReference type="RefSeq" id="WP_346032066.1">
    <property type="nucleotide sequence ID" value="NZ_BAABHV010000009.1"/>
</dbReference>
<evidence type="ECO:0000256" key="3">
    <source>
        <dbReference type="SAM" id="Phobius"/>
    </source>
</evidence>
<feature type="region of interest" description="Disordered" evidence="2">
    <location>
        <begin position="319"/>
        <end position="359"/>
    </location>
</feature>
<keyword evidence="3" id="KW-0812">Transmembrane</keyword>
<keyword evidence="3" id="KW-0472">Membrane</keyword>
<feature type="compositionally biased region" description="Pro residues" evidence="2">
    <location>
        <begin position="322"/>
        <end position="352"/>
    </location>
</feature>
<evidence type="ECO:0000313" key="5">
    <source>
        <dbReference type="EMBL" id="GAA5051037.1"/>
    </source>
</evidence>
<keyword evidence="3" id="KW-1133">Transmembrane helix</keyword>
<dbReference type="Pfam" id="PF05569">
    <property type="entry name" value="Peptidase_M56"/>
    <property type="match status" value="1"/>
</dbReference>
<name>A0ABP9K4A2_9SPHN</name>
<dbReference type="CDD" id="cd07341">
    <property type="entry name" value="M56_BlaR1_MecR1_like"/>
    <property type="match status" value="1"/>
</dbReference>
<dbReference type="PANTHER" id="PTHR34978:SF3">
    <property type="entry name" value="SLR0241 PROTEIN"/>
    <property type="match status" value="1"/>
</dbReference>
<gene>
    <name evidence="5" type="ORF">GCM10023208_10470</name>
</gene>
<feature type="transmembrane region" description="Helical" evidence="3">
    <location>
        <begin position="37"/>
        <end position="56"/>
    </location>
</feature>
<feature type="domain" description="Peptidase M56" evidence="4">
    <location>
        <begin position="11"/>
        <end position="281"/>
    </location>
</feature>
<dbReference type="PANTHER" id="PTHR34978">
    <property type="entry name" value="POSSIBLE SENSOR-TRANSDUCER PROTEIN BLAR"/>
    <property type="match status" value="1"/>
</dbReference>
<evidence type="ECO:0000313" key="6">
    <source>
        <dbReference type="Proteomes" id="UP001500518"/>
    </source>
</evidence>
<keyword evidence="6" id="KW-1185">Reference proteome</keyword>
<feature type="transmembrane region" description="Helical" evidence="3">
    <location>
        <begin position="105"/>
        <end position="122"/>
    </location>
</feature>
<accession>A0ABP9K4A2</accession>
<feature type="coiled-coil region" evidence="1">
    <location>
        <begin position="392"/>
        <end position="437"/>
    </location>
</feature>
<evidence type="ECO:0000256" key="2">
    <source>
        <dbReference type="SAM" id="MobiDB-lite"/>
    </source>
</evidence>
<reference evidence="6" key="1">
    <citation type="journal article" date="2019" name="Int. J. Syst. Evol. Microbiol.">
        <title>The Global Catalogue of Microorganisms (GCM) 10K type strain sequencing project: providing services to taxonomists for standard genome sequencing and annotation.</title>
        <authorList>
            <consortium name="The Broad Institute Genomics Platform"/>
            <consortium name="The Broad Institute Genome Sequencing Center for Infectious Disease"/>
            <person name="Wu L."/>
            <person name="Ma J."/>
        </authorList>
    </citation>
    <scope>NUCLEOTIDE SEQUENCE [LARGE SCALE GENOMIC DNA]</scope>
    <source>
        <strain evidence="6">JCM 18014</strain>
    </source>
</reference>
<feature type="transmembrane region" description="Helical" evidence="3">
    <location>
        <begin position="296"/>
        <end position="317"/>
    </location>
</feature>
<dbReference type="Proteomes" id="UP001500518">
    <property type="component" value="Unassembled WGS sequence"/>
</dbReference>
<dbReference type="EMBL" id="BAABHV010000009">
    <property type="protein sequence ID" value="GAA5051037.1"/>
    <property type="molecule type" value="Genomic_DNA"/>
</dbReference>
<feature type="transmembrane region" description="Helical" evidence="3">
    <location>
        <begin position="6"/>
        <end position="25"/>
    </location>
</feature>
<sequence length="594" mass="64886">MTGFSDWMVDTFIYTGLLIALVLLLRRPVSRWCGPQVAYALWALPFLRFVMPPIVLPAWMAPAEPEAVAATAAEPLMVIISDPVETAAATHAAAAPVVGLAVSDLLLPLWIGGALVFLGWRVREYFQMRQSLLEDARPVGEAGKVRLVETPAVTGPVAFGIADKVVALPPEFMAHYDITARDMAIAHELAHHRGYDLVANIAAQPLLALHWFNPLAWWGWRAMRRDQEAACDARVVAGRAQGEKAAYAQVIAGFATGDHHLALAAPMACPVLGEKSIIHRLRSLTMSEVSSGRRRLGIAAITTTALALPLTASISYAHEEMPLPPEPPAAPLPPEPPEVPLAPGAPLPPQAPEAPSIESVDPDEHVYVRVDDDGERRVIRQRITRGGEPMSEAELEAHMARIEREMESREAEIEVIVERAMAQAERAQEMGERAREIAARAPQVEMDCDGVDESGIVERELSDGRRAIVICERMIHESARAGLQGAVTGLQAAIREMRRNDEMPADLREEIIRSLEEAVEEMQREGVTAARVRAKAQARVVAPVSRASAMALRWQGRMVSPIQVSTPVRVQMPEPAFAPAAEEECDENQRVVRA</sequence>
<evidence type="ECO:0000256" key="1">
    <source>
        <dbReference type="SAM" id="Coils"/>
    </source>
</evidence>
<dbReference type="InterPro" id="IPR052173">
    <property type="entry name" value="Beta-lactam_resp_regulator"/>
</dbReference>
<organism evidence="5 6">
    <name type="scientific">Erythrobacter westpacificensis</name>
    <dbReference type="NCBI Taxonomy" id="1055231"/>
    <lineage>
        <taxon>Bacteria</taxon>
        <taxon>Pseudomonadati</taxon>
        <taxon>Pseudomonadota</taxon>
        <taxon>Alphaproteobacteria</taxon>
        <taxon>Sphingomonadales</taxon>
        <taxon>Erythrobacteraceae</taxon>
        <taxon>Erythrobacter/Porphyrobacter group</taxon>
        <taxon>Erythrobacter</taxon>
    </lineage>
</organism>